<organism evidence="1 2">
    <name type="scientific">Mesorhizobium robiniae</name>
    <dbReference type="NCBI Taxonomy" id="559315"/>
    <lineage>
        <taxon>Bacteria</taxon>
        <taxon>Pseudomonadati</taxon>
        <taxon>Pseudomonadota</taxon>
        <taxon>Alphaproteobacteria</taxon>
        <taxon>Hyphomicrobiales</taxon>
        <taxon>Phyllobacteriaceae</taxon>
        <taxon>Mesorhizobium</taxon>
    </lineage>
</organism>
<dbReference type="RefSeq" id="WP_354488843.1">
    <property type="nucleotide sequence ID" value="NZ_JBEPMC010000002.1"/>
</dbReference>
<name>A0ABV2GIU2_9HYPH</name>
<sequence length="128" mass="13471">MDGVCCRSADRGRVAGMSYTTFFGDGERTFALTPDLILELERKTGMGIGSLCLRFPDLHFRHAELVEIIRLSLIGGGASPQEAAALADTYAAKRPLKESFPIAVAVLRAVWSGTAAAAPSEGEASANG</sequence>
<evidence type="ECO:0000313" key="2">
    <source>
        <dbReference type="Proteomes" id="UP001549204"/>
    </source>
</evidence>
<dbReference type="EMBL" id="JBEPMC010000002">
    <property type="protein sequence ID" value="MET3578218.1"/>
    <property type="molecule type" value="Genomic_DNA"/>
</dbReference>
<accession>A0ABV2GIU2</accession>
<evidence type="ECO:0000313" key="1">
    <source>
        <dbReference type="EMBL" id="MET3578218.1"/>
    </source>
</evidence>
<keyword evidence="2" id="KW-1185">Reference proteome</keyword>
<protein>
    <recommendedName>
        <fullName evidence="3">Gene transfer agent family protein</fullName>
    </recommendedName>
</protein>
<dbReference type="InterPro" id="IPR021791">
    <property type="entry name" value="Phage_TAC_11"/>
</dbReference>
<reference evidence="1 2" key="1">
    <citation type="submission" date="2024-06" db="EMBL/GenBank/DDBJ databases">
        <title>Genomic Encyclopedia of Type Strains, Phase IV (KMG-IV): sequencing the most valuable type-strain genomes for metagenomic binning, comparative biology and taxonomic classification.</title>
        <authorList>
            <person name="Goeker M."/>
        </authorList>
    </citation>
    <scope>NUCLEOTIDE SEQUENCE [LARGE SCALE GENOMIC DNA]</scope>
    <source>
        <strain evidence="1 2">DSM 100022</strain>
    </source>
</reference>
<gene>
    <name evidence="1" type="ORF">ABID19_001235</name>
</gene>
<evidence type="ECO:0008006" key="3">
    <source>
        <dbReference type="Google" id="ProtNLM"/>
    </source>
</evidence>
<dbReference type="Proteomes" id="UP001549204">
    <property type="component" value="Unassembled WGS sequence"/>
</dbReference>
<comment type="caution">
    <text evidence="1">The sequence shown here is derived from an EMBL/GenBank/DDBJ whole genome shotgun (WGS) entry which is preliminary data.</text>
</comment>
<proteinExistence type="predicted"/>
<dbReference type="Pfam" id="PF11836">
    <property type="entry name" value="Phage_TAC_11"/>
    <property type="match status" value="1"/>
</dbReference>